<reference evidence="2" key="1">
    <citation type="submission" date="2020-05" db="EMBL/GenBank/DDBJ databases">
        <authorList>
            <person name="Chiriac C."/>
            <person name="Salcher M."/>
            <person name="Ghai R."/>
            <person name="Kavagutti S V."/>
        </authorList>
    </citation>
    <scope>NUCLEOTIDE SEQUENCE</scope>
</reference>
<protein>
    <submittedName>
        <fullName evidence="2">Unannotated protein</fullName>
    </submittedName>
</protein>
<dbReference type="EMBL" id="CAEZVY010000144">
    <property type="protein sequence ID" value="CAB4650789.1"/>
    <property type="molecule type" value="Genomic_DNA"/>
</dbReference>
<sequence length="233" mass="25763">MIREVGLSIITPVFRGETTILRMLRSVDAAWRVAAEGGENLKLELIIVLDGVDPQVAEIIAQFRPNSGLPIEVATKEHSGVSATRNRGLSMAKYTHVTFLDCDDEVTHDRLRWASRHESHIVIGLQEVVFDVPAPVPAGVVISSSGEIERSAYIPSLIAPVGRVLEVDGFDEKLDQAEDLDLLLRLKEAGMEVEFVQEDFVKRHVTGRNISAEPAKAKAALFRVLRAHKDRKV</sequence>
<organism evidence="2">
    <name type="scientific">freshwater metagenome</name>
    <dbReference type="NCBI Taxonomy" id="449393"/>
    <lineage>
        <taxon>unclassified sequences</taxon>
        <taxon>metagenomes</taxon>
        <taxon>ecological metagenomes</taxon>
    </lineage>
</organism>
<dbReference type="Pfam" id="PF00535">
    <property type="entry name" value="Glycos_transf_2"/>
    <property type="match status" value="1"/>
</dbReference>
<dbReference type="SUPFAM" id="SSF53448">
    <property type="entry name" value="Nucleotide-diphospho-sugar transferases"/>
    <property type="match status" value="1"/>
</dbReference>
<feature type="domain" description="Glycosyltransferase 2-like" evidence="1">
    <location>
        <begin position="8"/>
        <end position="112"/>
    </location>
</feature>
<evidence type="ECO:0000259" key="1">
    <source>
        <dbReference type="Pfam" id="PF00535"/>
    </source>
</evidence>
<evidence type="ECO:0000313" key="2">
    <source>
        <dbReference type="EMBL" id="CAB4650789.1"/>
    </source>
</evidence>
<dbReference type="PANTHER" id="PTHR22916">
    <property type="entry name" value="GLYCOSYLTRANSFERASE"/>
    <property type="match status" value="1"/>
</dbReference>
<gene>
    <name evidence="2" type="ORF">UFOPK2158_01183</name>
</gene>
<dbReference type="CDD" id="cd00761">
    <property type="entry name" value="Glyco_tranf_GTA_type"/>
    <property type="match status" value="1"/>
</dbReference>
<dbReference type="Gene3D" id="3.90.550.10">
    <property type="entry name" value="Spore Coat Polysaccharide Biosynthesis Protein SpsA, Chain A"/>
    <property type="match status" value="1"/>
</dbReference>
<accession>A0A6J6KS59</accession>
<dbReference type="InterPro" id="IPR029044">
    <property type="entry name" value="Nucleotide-diphossugar_trans"/>
</dbReference>
<dbReference type="PANTHER" id="PTHR22916:SF3">
    <property type="entry name" value="UDP-GLCNAC:BETAGAL BETA-1,3-N-ACETYLGLUCOSAMINYLTRANSFERASE-LIKE PROTEIN 1"/>
    <property type="match status" value="1"/>
</dbReference>
<proteinExistence type="predicted"/>
<dbReference type="GO" id="GO:0016758">
    <property type="term" value="F:hexosyltransferase activity"/>
    <property type="evidence" value="ECO:0007669"/>
    <property type="project" value="UniProtKB-ARBA"/>
</dbReference>
<dbReference type="InterPro" id="IPR001173">
    <property type="entry name" value="Glyco_trans_2-like"/>
</dbReference>
<dbReference type="AlphaFoldDB" id="A0A6J6KS59"/>
<name>A0A6J6KS59_9ZZZZ</name>